<organism evidence="1 2">
    <name type="scientific">Stenotrophomonas oahuensis</name>
    <dbReference type="NCBI Taxonomy" id="3003271"/>
    <lineage>
        <taxon>Bacteria</taxon>
        <taxon>Pseudomonadati</taxon>
        <taxon>Pseudomonadota</taxon>
        <taxon>Gammaproteobacteria</taxon>
        <taxon>Lysobacterales</taxon>
        <taxon>Lysobacteraceae</taxon>
        <taxon>Stenotrophomonas</taxon>
    </lineage>
</organism>
<dbReference type="Proteomes" id="UP001302072">
    <property type="component" value="Chromosome"/>
</dbReference>
<proteinExistence type="predicted"/>
<dbReference type="EMBL" id="CP115541">
    <property type="protein sequence ID" value="WNH50934.1"/>
    <property type="molecule type" value="Genomic_DNA"/>
</dbReference>
<evidence type="ECO:0008006" key="3">
    <source>
        <dbReference type="Google" id="ProtNLM"/>
    </source>
</evidence>
<keyword evidence="2" id="KW-1185">Reference proteome</keyword>
<sequence length="382" mass="42435">MLNQIETDASTRQFHQPWYFQQTLKEALPVKTTEHRSLAALRTLLERIPFVQVLSAVSHPNRAADAADLVVELRVDGHAHRLICERVANGQPRYARAALHKLRYYLTQQSADATAIFIAPYISPAVQQQCLESGVNYMDLEGNTHLAFRGIFIERHEPHQAVAETRGLKSLFKPKSGQVLRAMLREPSRVWRVAELSAHSGVSLGHVSNVRAALLDRELARASNQGFALRDPDALLDTWRDSYTAPAGQKLRFHTILHGRAFEDAVRSALGVANPVGHAVLASYSAANWICPYARIGMNFFFADESGLRRLQSALKLTSTAKGENVIVTMPKDPSLLTESIEPVPGAICTNLIQTYLDLSIGGERGAEAADFLRQERLSWTR</sequence>
<evidence type="ECO:0000313" key="1">
    <source>
        <dbReference type="EMBL" id="WNH50934.1"/>
    </source>
</evidence>
<evidence type="ECO:0000313" key="2">
    <source>
        <dbReference type="Proteomes" id="UP001302072"/>
    </source>
</evidence>
<dbReference type="RefSeq" id="WP_311190228.1">
    <property type="nucleotide sequence ID" value="NZ_CP115541.1"/>
</dbReference>
<name>A0ABY9YJ72_9GAMM</name>
<gene>
    <name evidence="1" type="ORF">PDM29_11085</name>
</gene>
<reference evidence="1 2" key="1">
    <citation type="submission" date="2022-12" db="EMBL/GenBank/DDBJ databases">
        <title>Two new species, Stenotrophomonas aracearum and Stenotrophomonas oahuensis, isolated from Anthurium (Araceae family) in Hawaii.</title>
        <authorList>
            <person name="Chunag S.C."/>
            <person name="Dobhal S."/>
            <person name="Alvarez A."/>
            <person name="Arif M."/>
        </authorList>
    </citation>
    <scope>NUCLEOTIDE SEQUENCE [LARGE SCALE GENOMIC DNA]</scope>
    <source>
        <strain evidence="1 2">A5586</strain>
    </source>
</reference>
<protein>
    <recommendedName>
        <fullName evidence="3">Transcriptional regulator</fullName>
    </recommendedName>
</protein>
<accession>A0ABY9YJ72</accession>